<keyword evidence="2" id="KW-0378">Hydrolase</keyword>
<evidence type="ECO:0000313" key="3">
    <source>
        <dbReference type="Proteomes" id="UP000295680"/>
    </source>
</evidence>
<dbReference type="PANTHER" id="PTHR42886">
    <property type="entry name" value="RE40534P-RELATED"/>
    <property type="match status" value="1"/>
</dbReference>
<comment type="caution">
    <text evidence="2">The sequence shown here is derived from an EMBL/GenBank/DDBJ whole genome shotgun (WGS) entry which is preliminary data.</text>
</comment>
<evidence type="ECO:0000259" key="1">
    <source>
        <dbReference type="Pfam" id="PF12697"/>
    </source>
</evidence>
<dbReference type="OrthoDB" id="128799at2"/>
<dbReference type="RefSeq" id="WP_132121158.1">
    <property type="nucleotide sequence ID" value="NZ_SLWS01000006.1"/>
</dbReference>
<dbReference type="EMBL" id="SLWS01000006">
    <property type="protein sequence ID" value="TCO57261.1"/>
    <property type="molecule type" value="Genomic_DNA"/>
</dbReference>
<sequence>MWIRTARGVRLAGELHGDGDSVIVMAHGFCSDRRSRGRFDRLAKDFTGLGFSVLTFDFSGCGESEPDVVTVANEVEDLRAVIGHVRARGFRRVALHGHSLGGSVCLAAYDKDIRTMVLSGAATGPMRYTWSEYYSAEQLRELDETGFMRDGKHLLSRQTLEDFEERDQERLLGPVECPLLLIHGDGDEEERELLDRSRQATLPEGSRLAVVAGAGHSFTGYMDELSALACAWYQRHLR</sequence>
<dbReference type="Pfam" id="PF12697">
    <property type="entry name" value="Abhydrolase_6"/>
    <property type="match status" value="1"/>
</dbReference>
<dbReference type="Proteomes" id="UP000295680">
    <property type="component" value="Unassembled WGS sequence"/>
</dbReference>
<feature type="domain" description="AB hydrolase-1" evidence="1">
    <location>
        <begin position="23"/>
        <end position="225"/>
    </location>
</feature>
<dbReference type="SUPFAM" id="SSF53474">
    <property type="entry name" value="alpha/beta-Hydrolases"/>
    <property type="match status" value="1"/>
</dbReference>
<dbReference type="AlphaFoldDB" id="A0A4R2JCG8"/>
<organism evidence="2 3">
    <name type="scientific">Actinocrispum wychmicini</name>
    <dbReference type="NCBI Taxonomy" id="1213861"/>
    <lineage>
        <taxon>Bacteria</taxon>
        <taxon>Bacillati</taxon>
        <taxon>Actinomycetota</taxon>
        <taxon>Actinomycetes</taxon>
        <taxon>Pseudonocardiales</taxon>
        <taxon>Pseudonocardiaceae</taxon>
        <taxon>Actinocrispum</taxon>
    </lineage>
</organism>
<dbReference type="InterPro" id="IPR000073">
    <property type="entry name" value="AB_hydrolase_1"/>
</dbReference>
<gene>
    <name evidence="2" type="ORF">EV192_106738</name>
</gene>
<proteinExistence type="predicted"/>
<evidence type="ECO:0000313" key="2">
    <source>
        <dbReference type="EMBL" id="TCO57261.1"/>
    </source>
</evidence>
<dbReference type="GO" id="GO:0016787">
    <property type="term" value="F:hydrolase activity"/>
    <property type="evidence" value="ECO:0007669"/>
    <property type="project" value="UniProtKB-KW"/>
</dbReference>
<accession>A0A4R2JCG8</accession>
<reference evidence="2 3" key="1">
    <citation type="submission" date="2019-03" db="EMBL/GenBank/DDBJ databases">
        <title>Genomic Encyclopedia of Type Strains, Phase IV (KMG-IV): sequencing the most valuable type-strain genomes for metagenomic binning, comparative biology and taxonomic classification.</title>
        <authorList>
            <person name="Goeker M."/>
        </authorList>
    </citation>
    <scope>NUCLEOTIDE SEQUENCE [LARGE SCALE GENOMIC DNA]</scope>
    <source>
        <strain evidence="2 3">DSM 45934</strain>
    </source>
</reference>
<dbReference type="InterPro" id="IPR029058">
    <property type="entry name" value="AB_hydrolase_fold"/>
</dbReference>
<protein>
    <submittedName>
        <fullName evidence="2">Alpha-beta hydrolase superfamily lysophospholipase</fullName>
    </submittedName>
</protein>
<dbReference type="Gene3D" id="3.40.50.1820">
    <property type="entry name" value="alpha/beta hydrolase"/>
    <property type="match status" value="1"/>
</dbReference>
<keyword evidence="3" id="KW-1185">Reference proteome</keyword>
<dbReference type="PANTHER" id="PTHR42886:SF53">
    <property type="entry name" value="ALPHA_BETA-HYDROLASES SUPERFAMILY PROTEIN"/>
    <property type="match status" value="1"/>
</dbReference>
<name>A0A4R2JCG8_9PSEU</name>